<dbReference type="WBParaSite" id="sdigi.contig1030.g10130.t1">
    <property type="protein sequence ID" value="sdigi.contig1030.g10130.t1"/>
    <property type="gene ID" value="sdigi.contig1030.g10130"/>
</dbReference>
<dbReference type="PRINTS" id="PR00109">
    <property type="entry name" value="TYRKINASE"/>
</dbReference>
<feature type="domain" description="Protein kinase" evidence="2">
    <location>
        <begin position="1"/>
        <end position="237"/>
    </location>
</feature>
<reference evidence="4" key="1">
    <citation type="submission" date="2022-11" db="UniProtKB">
        <authorList>
            <consortium name="WormBaseParasite"/>
        </authorList>
    </citation>
    <scope>IDENTIFICATION</scope>
</reference>
<dbReference type="AlphaFoldDB" id="A0A915PI53"/>
<dbReference type="PROSITE" id="PS00109">
    <property type="entry name" value="PROTEIN_KINASE_TYR"/>
    <property type="match status" value="1"/>
</dbReference>
<proteinExistence type="predicted"/>
<dbReference type="PROSITE" id="PS50011">
    <property type="entry name" value="PROTEIN_KINASE_DOM"/>
    <property type="match status" value="1"/>
</dbReference>
<feature type="compositionally biased region" description="Basic residues" evidence="1">
    <location>
        <begin position="416"/>
        <end position="428"/>
    </location>
</feature>
<name>A0A915PI53_9BILA</name>
<dbReference type="GO" id="GO:0007169">
    <property type="term" value="P:cell surface receptor protein tyrosine kinase signaling pathway"/>
    <property type="evidence" value="ECO:0007669"/>
    <property type="project" value="TreeGrafter"/>
</dbReference>
<keyword evidence="3" id="KW-1185">Reference proteome</keyword>
<dbReference type="Pfam" id="PF07714">
    <property type="entry name" value="PK_Tyr_Ser-Thr"/>
    <property type="match status" value="2"/>
</dbReference>
<dbReference type="GO" id="GO:0043235">
    <property type="term" value="C:receptor complex"/>
    <property type="evidence" value="ECO:0007669"/>
    <property type="project" value="TreeGrafter"/>
</dbReference>
<organism evidence="3 4">
    <name type="scientific">Setaria digitata</name>
    <dbReference type="NCBI Taxonomy" id="48799"/>
    <lineage>
        <taxon>Eukaryota</taxon>
        <taxon>Metazoa</taxon>
        <taxon>Ecdysozoa</taxon>
        <taxon>Nematoda</taxon>
        <taxon>Chromadorea</taxon>
        <taxon>Rhabditida</taxon>
        <taxon>Spirurina</taxon>
        <taxon>Spiruromorpha</taxon>
        <taxon>Filarioidea</taxon>
        <taxon>Setariidae</taxon>
        <taxon>Setaria</taxon>
    </lineage>
</organism>
<dbReference type="InterPro" id="IPR050122">
    <property type="entry name" value="RTK"/>
</dbReference>
<feature type="region of interest" description="Disordered" evidence="1">
    <location>
        <begin position="411"/>
        <end position="479"/>
    </location>
</feature>
<feature type="compositionally biased region" description="Basic and acidic residues" evidence="1">
    <location>
        <begin position="455"/>
        <end position="464"/>
    </location>
</feature>
<evidence type="ECO:0000313" key="3">
    <source>
        <dbReference type="Proteomes" id="UP000887581"/>
    </source>
</evidence>
<dbReference type="InterPro" id="IPR000719">
    <property type="entry name" value="Prot_kinase_dom"/>
</dbReference>
<dbReference type="GO" id="GO:0005886">
    <property type="term" value="C:plasma membrane"/>
    <property type="evidence" value="ECO:0007669"/>
    <property type="project" value="TreeGrafter"/>
</dbReference>
<dbReference type="InterPro" id="IPR001245">
    <property type="entry name" value="Ser-Thr/Tyr_kinase_cat_dom"/>
</dbReference>
<feature type="region of interest" description="Disordered" evidence="1">
    <location>
        <begin position="346"/>
        <end position="394"/>
    </location>
</feature>
<sequence length="479" mass="56460">MCCEVPPISIVMEHCKGGSLQNHLQEFGDKIAIGERILYGIEVAKGMCYLQQKNLIHRDLATRNCLISKYGIIKISDFGLSQLITDPIPNIKSRGIPVRWMAPETIQRQPKYSFKSDVWSYGVLLYEIFNNGIKPWPEEDIPVRWMAPETIQRQPKYSFKSDVWSYGVLLYEIFNNGIKPWPEEDVRQCATFIRQGEMPNMPDISPMEIVDLVKECWKMDFEKRCDFDQIMKKFELIQCLYAIPRKNDLTIAKVKDVKILTELDAKIQEEKSDREEELLIMKYRAKYNLCAKSKISSGTPHNVAFGRVVGRNELARRLKMRKENEILNDNILTQIEEELRKKNSMRGLGSFRKQSKRRVIRRSRRSRNDGRKYQINLRSQFVGEQKKDNEQDKELSISEEIMKCLQRETNDFRQLSQRHRKKHSKMRNHPTISPEGRRESPQISMKQTQEAMSSLEEKEKDEKIFTNSKKHKAYESRRR</sequence>
<evidence type="ECO:0000313" key="4">
    <source>
        <dbReference type="WBParaSite" id="sdigi.contig1030.g10130.t1"/>
    </source>
</evidence>
<evidence type="ECO:0000259" key="2">
    <source>
        <dbReference type="PROSITE" id="PS50011"/>
    </source>
</evidence>
<dbReference type="PANTHER" id="PTHR24416">
    <property type="entry name" value="TYROSINE-PROTEIN KINASE RECEPTOR"/>
    <property type="match status" value="1"/>
</dbReference>
<evidence type="ECO:0000256" key="1">
    <source>
        <dbReference type="SAM" id="MobiDB-lite"/>
    </source>
</evidence>
<feature type="compositionally biased region" description="Basic residues" evidence="1">
    <location>
        <begin position="353"/>
        <end position="365"/>
    </location>
</feature>
<dbReference type="Gene3D" id="1.10.510.10">
    <property type="entry name" value="Transferase(Phosphotransferase) domain 1"/>
    <property type="match status" value="2"/>
</dbReference>
<dbReference type="Proteomes" id="UP000887581">
    <property type="component" value="Unplaced"/>
</dbReference>
<feature type="compositionally biased region" description="Basic and acidic residues" evidence="1">
    <location>
        <begin position="384"/>
        <end position="394"/>
    </location>
</feature>
<dbReference type="SMART" id="SM00219">
    <property type="entry name" value="TyrKc"/>
    <property type="match status" value="1"/>
</dbReference>
<accession>A0A915PI53</accession>
<dbReference type="GO" id="GO:0005524">
    <property type="term" value="F:ATP binding"/>
    <property type="evidence" value="ECO:0007669"/>
    <property type="project" value="InterPro"/>
</dbReference>
<dbReference type="InterPro" id="IPR008266">
    <property type="entry name" value="Tyr_kinase_AS"/>
</dbReference>
<dbReference type="PANTHER" id="PTHR24416:SF611">
    <property type="entry name" value="TYROSINE-PROTEIN KINASE TRANSMEMBRANE RECEPTOR ROR"/>
    <property type="match status" value="1"/>
</dbReference>
<dbReference type="InterPro" id="IPR011009">
    <property type="entry name" value="Kinase-like_dom_sf"/>
</dbReference>
<protein>
    <submittedName>
        <fullName evidence="4">Protein kinase domain-containing protein</fullName>
    </submittedName>
</protein>
<dbReference type="InterPro" id="IPR020635">
    <property type="entry name" value="Tyr_kinase_cat_dom"/>
</dbReference>
<feature type="compositionally biased region" description="Polar residues" evidence="1">
    <location>
        <begin position="441"/>
        <end position="452"/>
    </location>
</feature>
<dbReference type="SUPFAM" id="SSF56112">
    <property type="entry name" value="Protein kinase-like (PK-like)"/>
    <property type="match status" value="2"/>
</dbReference>
<dbReference type="GO" id="GO:0004714">
    <property type="term" value="F:transmembrane receptor protein tyrosine kinase activity"/>
    <property type="evidence" value="ECO:0007669"/>
    <property type="project" value="TreeGrafter"/>
</dbReference>